<dbReference type="PANTHER" id="PTHR42996">
    <property type="entry name" value="PHOSPHATE-BINDING PROTEIN PSTS"/>
    <property type="match status" value="1"/>
</dbReference>
<keyword evidence="6 7" id="KW-0592">Phosphate transport</keyword>
<evidence type="ECO:0000256" key="5">
    <source>
        <dbReference type="ARBA" id="ARBA00022448"/>
    </source>
</evidence>
<keyword evidence="5 7" id="KW-0813">Transport</keyword>
<dbReference type="PIRSF" id="PIRSF002756">
    <property type="entry name" value="PstS"/>
    <property type="match status" value="1"/>
</dbReference>
<proteinExistence type="inferred from homology"/>
<name>A0ABU9CFY9_9BURK</name>
<evidence type="ECO:0000259" key="8">
    <source>
        <dbReference type="Pfam" id="PF12849"/>
    </source>
</evidence>
<sequence>MSSLKFPIPPGAGAGLSVAPPASAARRQWLRAAGVLAWPSATWAAPASSPATATGAAVQGAGASFPARLYRRWAQDYAQATGAQVNYQPTGSGDGVKQAIARTVAFGGTDTPLAPEALARHGLMQLPTAVGGIVPVVHGAIEAHRLRLSGELLAEIFSGAVERWDDPRIAALNRGLSLPARRIVRVVRAEKSGSTEAFSRYLAERSPAFAEKVGASALPAWPGEVQAAEGNDGVAAAVRATPGAIGYVGHDRVEAGGVSPVQLRNRDGAWVSAGVGGFRTAVLHSDLHRQGQDLASLIDRPGPDSWPLTLTSFVLIDAVPARAQAVEWPLRFWYWCFMRGDAATQGTGFAPLPVSLQARLAARFAAVRGADGLRPRYQGA</sequence>
<evidence type="ECO:0000313" key="9">
    <source>
        <dbReference type="EMBL" id="MEK8050105.1"/>
    </source>
</evidence>
<dbReference type="Pfam" id="PF12849">
    <property type="entry name" value="PBP_like_2"/>
    <property type="match status" value="1"/>
</dbReference>
<accession>A0ABU9CFY9</accession>
<protein>
    <recommendedName>
        <fullName evidence="4 7">Phosphate-binding protein PstS</fullName>
    </recommendedName>
</protein>
<dbReference type="CDD" id="cd13565">
    <property type="entry name" value="PBP2_PstS"/>
    <property type="match status" value="1"/>
</dbReference>
<dbReference type="RefSeq" id="WP_341409772.1">
    <property type="nucleotide sequence ID" value="NZ_JBBUTH010000003.1"/>
</dbReference>
<evidence type="ECO:0000256" key="1">
    <source>
        <dbReference type="ARBA" id="ARBA00002841"/>
    </source>
</evidence>
<dbReference type="Proteomes" id="UP001365405">
    <property type="component" value="Unassembled WGS sequence"/>
</dbReference>
<dbReference type="SUPFAM" id="SSF53850">
    <property type="entry name" value="Periplasmic binding protein-like II"/>
    <property type="match status" value="1"/>
</dbReference>
<dbReference type="InterPro" id="IPR005673">
    <property type="entry name" value="ABC_phos-bd_PstS"/>
</dbReference>
<evidence type="ECO:0000256" key="4">
    <source>
        <dbReference type="ARBA" id="ARBA00021889"/>
    </source>
</evidence>
<dbReference type="EMBL" id="JBBUTH010000003">
    <property type="protein sequence ID" value="MEK8050105.1"/>
    <property type="molecule type" value="Genomic_DNA"/>
</dbReference>
<keyword evidence="10" id="KW-1185">Reference proteome</keyword>
<gene>
    <name evidence="9" type="primary">pstS</name>
    <name evidence="9" type="ORF">AACH10_07635</name>
</gene>
<evidence type="ECO:0000256" key="3">
    <source>
        <dbReference type="ARBA" id="ARBA00011529"/>
    </source>
</evidence>
<dbReference type="InterPro" id="IPR050962">
    <property type="entry name" value="Phosphate-bind_PstS"/>
</dbReference>
<organism evidence="9 10">
    <name type="scientific">Pseudaquabacterium inlustre</name>
    <dbReference type="NCBI Taxonomy" id="2984192"/>
    <lineage>
        <taxon>Bacteria</taxon>
        <taxon>Pseudomonadati</taxon>
        <taxon>Pseudomonadota</taxon>
        <taxon>Betaproteobacteria</taxon>
        <taxon>Burkholderiales</taxon>
        <taxon>Sphaerotilaceae</taxon>
        <taxon>Pseudaquabacterium</taxon>
    </lineage>
</organism>
<evidence type="ECO:0000256" key="6">
    <source>
        <dbReference type="ARBA" id="ARBA00022592"/>
    </source>
</evidence>
<evidence type="ECO:0000256" key="7">
    <source>
        <dbReference type="PIRNR" id="PIRNR002756"/>
    </source>
</evidence>
<reference evidence="9 10" key="1">
    <citation type="submission" date="2024-04" db="EMBL/GenBank/DDBJ databases">
        <title>Novel species of the genus Ideonella isolated from streams.</title>
        <authorList>
            <person name="Lu H."/>
        </authorList>
    </citation>
    <scope>NUCLEOTIDE SEQUENCE [LARGE SCALE GENOMIC DNA]</scope>
    <source>
        <strain evidence="9 10">DXS22W</strain>
    </source>
</reference>
<comment type="caution">
    <text evidence="9">The sequence shown here is derived from an EMBL/GenBank/DDBJ whole genome shotgun (WGS) entry which is preliminary data.</text>
</comment>
<dbReference type="Gene3D" id="3.40.190.10">
    <property type="entry name" value="Periplasmic binding protein-like II"/>
    <property type="match status" value="2"/>
</dbReference>
<comment type="subunit">
    <text evidence="3 7">The complex is composed of two ATP-binding proteins (PstB), two transmembrane proteins (PstC and PstA) and a solute-binding protein (PstS).</text>
</comment>
<dbReference type="InterPro" id="IPR024370">
    <property type="entry name" value="PBP_domain"/>
</dbReference>
<evidence type="ECO:0000313" key="10">
    <source>
        <dbReference type="Proteomes" id="UP001365405"/>
    </source>
</evidence>
<evidence type="ECO:0000256" key="2">
    <source>
        <dbReference type="ARBA" id="ARBA00008725"/>
    </source>
</evidence>
<comment type="similarity">
    <text evidence="2 7">Belongs to the PstS family.</text>
</comment>
<dbReference type="NCBIfam" id="TIGR00975">
    <property type="entry name" value="3a0107s03"/>
    <property type="match status" value="1"/>
</dbReference>
<dbReference type="PANTHER" id="PTHR42996:SF1">
    <property type="entry name" value="PHOSPHATE-BINDING PROTEIN PSTS"/>
    <property type="match status" value="1"/>
</dbReference>
<feature type="domain" description="PBP" evidence="8">
    <location>
        <begin position="50"/>
        <end position="254"/>
    </location>
</feature>
<comment type="function">
    <text evidence="1 7">Part of the ABC transporter complex PstSACB involved in phosphate import.</text>
</comment>